<sequence>MAEALRALYPTMAPPAPPEGFIALSDPNRVHTELEAAGLSAIEIEEMDAVWEGPAGPAYLDDVRELHGYMGAYAMLGDEERRRVNDVILQVVDRIATGDRIVLRSPVILAVGTRR</sequence>
<evidence type="ECO:0000313" key="2">
    <source>
        <dbReference type="Proteomes" id="UP000660885"/>
    </source>
</evidence>
<organism evidence="1 2">
    <name type="scientific">Belnapia arida</name>
    <dbReference type="NCBI Taxonomy" id="2804533"/>
    <lineage>
        <taxon>Bacteria</taxon>
        <taxon>Pseudomonadati</taxon>
        <taxon>Pseudomonadota</taxon>
        <taxon>Alphaproteobacteria</taxon>
        <taxon>Acetobacterales</taxon>
        <taxon>Roseomonadaceae</taxon>
        <taxon>Belnapia</taxon>
    </lineage>
</organism>
<protein>
    <recommendedName>
        <fullName evidence="3">Methyltransferase</fullName>
    </recommendedName>
</protein>
<dbReference type="EMBL" id="JAETWB010000023">
    <property type="protein sequence ID" value="MBL6081221.1"/>
    <property type="molecule type" value="Genomic_DNA"/>
</dbReference>
<dbReference type="Proteomes" id="UP000660885">
    <property type="component" value="Unassembled WGS sequence"/>
</dbReference>
<name>A0ABS1UD93_9PROT</name>
<reference evidence="1 2" key="1">
    <citation type="submission" date="2021-01" db="EMBL/GenBank/DDBJ databases">
        <title>Belnapia mucosa sp. nov. and Belnapia arida sp. nov., isolated from the Tabernas Desert (Almeria, Spain).</title>
        <authorList>
            <person name="Molina-Menor E."/>
            <person name="Vidal-Verdu A."/>
            <person name="Calonge A."/>
            <person name="Satari L."/>
            <person name="Pereto J."/>
            <person name="Porcar M."/>
        </authorList>
    </citation>
    <scope>NUCLEOTIDE SEQUENCE [LARGE SCALE GENOMIC DNA]</scope>
    <source>
        <strain evidence="1 2">T18</strain>
    </source>
</reference>
<dbReference type="RefSeq" id="WP_202834443.1">
    <property type="nucleotide sequence ID" value="NZ_JAETWB010000023.1"/>
</dbReference>
<gene>
    <name evidence="1" type="ORF">JMJ56_24810</name>
</gene>
<keyword evidence="2" id="KW-1185">Reference proteome</keyword>
<accession>A0ABS1UD93</accession>
<evidence type="ECO:0000313" key="1">
    <source>
        <dbReference type="EMBL" id="MBL6081221.1"/>
    </source>
</evidence>
<comment type="caution">
    <text evidence="1">The sequence shown here is derived from an EMBL/GenBank/DDBJ whole genome shotgun (WGS) entry which is preliminary data.</text>
</comment>
<proteinExistence type="predicted"/>
<evidence type="ECO:0008006" key="3">
    <source>
        <dbReference type="Google" id="ProtNLM"/>
    </source>
</evidence>